<dbReference type="InterPro" id="IPR037522">
    <property type="entry name" value="HD_GYP_dom"/>
</dbReference>
<dbReference type="Proteomes" id="UP001209318">
    <property type="component" value="Unassembled WGS sequence"/>
</dbReference>
<dbReference type="RefSeq" id="WP_263071737.1">
    <property type="nucleotide sequence ID" value="NZ_JAOUSF010000001.1"/>
</dbReference>
<organism evidence="3 4">
    <name type="scientific">Perspicuibacillus lycopersici</name>
    <dbReference type="NCBI Taxonomy" id="1325689"/>
    <lineage>
        <taxon>Bacteria</taxon>
        <taxon>Bacillati</taxon>
        <taxon>Bacillota</taxon>
        <taxon>Bacilli</taxon>
        <taxon>Bacillales</taxon>
        <taxon>Bacillaceae</taxon>
        <taxon>Perspicuibacillus</taxon>
    </lineage>
</organism>
<gene>
    <name evidence="3" type="ORF">OEV98_03115</name>
</gene>
<sequence length="201" mass="22636">MQFVQKVKQNQQDLTRALAKALDTRDTHTLYHSENVANFSVQIAKKMNLSEQKCREIQIGALLHDIGKIGIAEHVLSKPGKLTSDEYELIKSHPKIGHDIIKHVNNFQDSGVLDIVLYHHEKFDGTGYPNGLKGENIPLEARIVAVADAYDAMVSKRIYKNEMDYASVRQELINNKGKQFDPEIVDVFLSLLDQGALRGNV</sequence>
<dbReference type="SUPFAM" id="SSF109604">
    <property type="entry name" value="HD-domain/PDEase-like"/>
    <property type="match status" value="1"/>
</dbReference>
<name>A0AAE3LSB3_9BACI</name>
<dbReference type="AlphaFoldDB" id="A0AAE3LSB3"/>
<dbReference type="CDD" id="cd00077">
    <property type="entry name" value="HDc"/>
    <property type="match status" value="1"/>
</dbReference>
<feature type="domain" description="HD-GYP" evidence="2">
    <location>
        <begin position="7"/>
        <end position="201"/>
    </location>
</feature>
<dbReference type="Pfam" id="PF13487">
    <property type="entry name" value="HD_5"/>
    <property type="match status" value="1"/>
</dbReference>
<evidence type="ECO:0000259" key="1">
    <source>
        <dbReference type="PROSITE" id="PS51831"/>
    </source>
</evidence>
<accession>A0AAE3LSB3</accession>
<evidence type="ECO:0000259" key="2">
    <source>
        <dbReference type="PROSITE" id="PS51832"/>
    </source>
</evidence>
<dbReference type="PROSITE" id="PS51832">
    <property type="entry name" value="HD_GYP"/>
    <property type="match status" value="1"/>
</dbReference>
<feature type="domain" description="HD" evidence="1">
    <location>
        <begin position="29"/>
        <end position="153"/>
    </location>
</feature>
<dbReference type="Gene3D" id="1.10.3210.10">
    <property type="entry name" value="Hypothetical protein af1432"/>
    <property type="match status" value="1"/>
</dbReference>
<dbReference type="InterPro" id="IPR003607">
    <property type="entry name" value="HD/PDEase_dom"/>
</dbReference>
<dbReference type="PANTHER" id="PTHR43155:SF2">
    <property type="entry name" value="CYCLIC DI-GMP PHOSPHODIESTERASE PA4108"/>
    <property type="match status" value="1"/>
</dbReference>
<reference evidence="3" key="1">
    <citation type="submission" date="2022-10" db="EMBL/GenBank/DDBJ databases">
        <title>Description of Fervidibacillus gen. nov. in the family Fervidibacillaceae fam. nov. with two species, Fervidibacillus albus sp. nov., and Fervidibacillus halotolerans sp. nov., isolated from tidal flat sediments.</title>
        <authorList>
            <person name="Kwon K.K."/>
            <person name="Yang S.-H."/>
        </authorList>
    </citation>
    <scope>NUCLEOTIDE SEQUENCE</scope>
    <source>
        <strain evidence="3">JCM 19140</strain>
    </source>
</reference>
<keyword evidence="4" id="KW-1185">Reference proteome</keyword>
<comment type="caution">
    <text evidence="3">The sequence shown here is derived from an EMBL/GenBank/DDBJ whole genome shotgun (WGS) entry which is preliminary data.</text>
</comment>
<dbReference type="PANTHER" id="PTHR43155">
    <property type="entry name" value="CYCLIC DI-GMP PHOSPHODIESTERASE PA4108-RELATED"/>
    <property type="match status" value="1"/>
</dbReference>
<dbReference type="PROSITE" id="PS51831">
    <property type="entry name" value="HD"/>
    <property type="match status" value="1"/>
</dbReference>
<evidence type="ECO:0000313" key="4">
    <source>
        <dbReference type="Proteomes" id="UP001209318"/>
    </source>
</evidence>
<evidence type="ECO:0000313" key="3">
    <source>
        <dbReference type="EMBL" id="MCU9612553.1"/>
    </source>
</evidence>
<dbReference type="InterPro" id="IPR006674">
    <property type="entry name" value="HD_domain"/>
</dbReference>
<protein>
    <submittedName>
        <fullName evidence="3">HD-GYP domain-containing protein</fullName>
    </submittedName>
</protein>
<dbReference type="EMBL" id="JAOUSF010000001">
    <property type="protein sequence ID" value="MCU9612553.1"/>
    <property type="molecule type" value="Genomic_DNA"/>
</dbReference>
<dbReference type="SMART" id="SM00471">
    <property type="entry name" value="HDc"/>
    <property type="match status" value="1"/>
</dbReference>
<proteinExistence type="predicted"/>